<gene>
    <name evidence="1" type="ORF">C7Y72_01375</name>
</gene>
<evidence type="ECO:0008006" key="3">
    <source>
        <dbReference type="Google" id="ProtNLM"/>
    </source>
</evidence>
<dbReference type="Proteomes" id="UP000240739">
    <property type="component" value="Unassembled WGS sequence"/>
</dbReference>
<dbReference type="EMBL" id="PYYB01000001">
    <property type="protein sequence ID" value="PTL58393.1"/>
    <property type="molecule type" value="Genomic_DNA"/>
</dbReference>
<sequence length="187" mass="20112">MAQQYADVPLSGQAHDAVRTLVDGYVEILVALLRTAEQDAPFAAVGLDAGQEGLDVVPNIALATEADLEALFAQDPTLGWFYVWNAWEYSDVVEPSPGTPPPAVIDAWRIVQAELDGNVVDPVLWTLVRVAHALNRQTLPVALTADATVFAFDEGGGDSQVDALEFGTPADVLDRLRRRGYVAREAA</sequence>
<accession>A0A2T4UGL5</accession>
<proteinExistence type="predicted"/>
<comment type="caution">
    <text evidence="1">The sequence shown here is derived from an EMBL/GenBank/DDBJ whole genome shotgun (WGS) entry which is preliminary data.</text>
</comment>
<protein>
    <recommendedName>
        <fullName evidence="3">DUF4303 domain-containing protein</fullName>
    </recommendedName>
</protein>
<evidence type="ECO:0000313" key="1">
    <source>
        <dbReference type="EMBL" id="PTL58393.1"/>
    </source>
</evidence>
<dbReference type="AlphaFoldDB" id="A0A2T4UGL5"/>
<dbReference type="RefSeq" id="WP_107566831.1">
    <property type="nucleotide sequence ID" value="NZ_PYYB01000001.1"/>
</dbReference>
<reference evidence="1 2" key="1">
    <citation type="submission" date="2018-03" db="EMBL/GenBank/DDBJ databases">
        <title>Aquarubrobacter algicola gen. nov., sp. nov., a novel actinobacterium isolated from shallow eutrophic lake during the end of cyanobacterial harmful algal blooms.</title>
        <authorList>
            <person name="Chun S.J."/>
        </authorList>
    </citation>
    <scope>NUCLEOTIDE SEQUENCE [LARGE SCALE GENOMIC DNA]</scope>
    <source>
        <strain evidence="1 2">Seoho-28</strain>
    </source>
</reference>
<keyword evidence="2" id="KW-1185">Reference proteome</keyword>
<name>A0A2T4UGL5_9ACTN</name>
<evidence type="ECO:0000313" key="2">
    <source>
        <dbReference type="Proteomes" id="UP000240739"/>
    </source>
</evidence>
<organism evidence="1 2">
    <name type="scientific">Paraconexibacter algicola</name>
    <dbReference type="NCBI Taxonomy" id="2133960"/>
    <lineage>
        <taxon>Bacteria</taxon>
        <taxon>Bacillati</taxon>
        <taxon>Actinomycetota</taxon>
        <taxon>Thermoleophilia</taxon>
        <taxon>Solirubrobacterales</taxon>
        <taxon>Paraconexibacteraceae</taxon>
        <taxon>Paraconexibacter</taxon>
    </lineage>
</organism>